<evidence type="ECO:0000256" key="2">
    <source>
        <dbReference type="ARBA" id="ARBA00023136"/>
    </source>
</evidence>
<dbReference type="SUPFAM" id="SSF103088">
    <property type="entry name" value="OmpA-like"/>
    <property type="match status" value="1"/>
</dbReference>
<dbReference type="InterPro" id="IPR006664">
    <property type="entry name" value="OMP_bac"/>
</dbReference>
<feature type="chain" id="PRO_5002300058" evidence="5">
    <location>
        <begin position="19"/>
        <end position="359"/>
    </location>
</feature>
<gene>
    <name evidence="7" type="ORF">VC82_678</name>
</gene>
<proteinExistence type="predicted"/>
<dbReference type="HOGENOM" id="CLU_060524_0_0_10"/>
<dbReference type="PANTHER" id="PTHR30329">
    <property type="entry name" value="STATOR ELEMENT OF FLAGELLAR MOTOR COMPLEX"/>
    <property type="match status" value="1"/>
</dbReference>
<dbReference type="AlphaFoldDB" id="A0A0D5YQZ1"/>
<keyword evidence="3" id="KW-0998">Cell outer membrane</keyword>
<dbReference type="PANTHER" id="PTHR30329:SF21">
    <property type="entry name" value="LIPOPROTEIN YIAD-RELATED"/>
    <property type="match status" value="1"/>
</dbReference>
<keyword evidence="5" id="KW-0732">Signal</keyword>
<dbReference type="KEGG" id="mlt:VC82_678"/>
<dbReference type="CDD" id="cd07185">
    <property type="entry name" value="OmpA_C-like"/>
    <property type="match status" value="1"/>
</dbReference>
<dbReference type="Gene3D" id="3.30.1330.60">
    <property type="entry name" value="OmpA-like domain"/>
    <property type="match status" value="1"/>
</dbReference>
<dbReference type="Proteomes" id="UP000032726">
    <property type="component" value="Chromosome"/>
</dbReference>
<name>A0A0D5YQZ1_9FLAO</name>
<dbReference type="STRING" id="516051.VC82_678"/>
<dbReference type="GO" id="GO:0009279">
    <property type="term" value="C:cell outer membrane"/>
    <property type="evidence" value="ECO:0007669"/>
    <property type="project" value="UniProtKB-SubCell"/>
</dbReference>
<evidence type="ECO:0000256" key="5">
    <source>
        <dbReference type="SAM" id="SignalP"/>
    </source>
</evidence>
<organism evidence="7 8">
    <name type="scientific">Flagellimonas lutaonensis</name>
    <dbReference type="NCBI Taxonomy" id="516051"/>
    <lineage>
        <taxon>Bacteria</taxon>
        <taxon>Pseudomonadati</taxon>
        <taxon>Bacteroidota</taxon>
        <taxon>Flavobacteriia</taxon>
        <taxon>Flavobacteriales</taxon>
        <taxon>Flavobacteriaceae</taxon>
        <taxon>Flagellimonas</taxon>
    </lineage>
</organism>
<reference evidence="7 8" key="1">
    <citation type="submission" date="2015-03" db="EMBL/GenBank/DDBJ databases">
        <title>Complete genome sequence of Muricauda lutaonensis CC-HSB-11T, isolated from a coastal hot spring.</title>
        <authorList>
            <person name="Kim K.M."/>
        </authorList>
    </citation>
    <scope>NUCLEOTIDE SEQUENCE [LARGE SCALE GENOMIC DNA]</scope>
    <source>
        <strain evidence="7 8">CC-HSB-11</strain>
    </source>
</reference>
<accession>A0A0D5YQZ1</accession>
<evidence type="ECO:0000256" key="1">
    <source>
        <dbReference type="ARBA" id="ARBA00004442"/>
    </source>
</evidence>
<dbReference type="PRINTS" id="PR01021">
    <property type="entry name" value="OMPADOMAIN"/>
</dbReference>
<dbReference type="EMBL" id="CP011071">
    <property type="protein sequence ID" value="AKA34344.1"/>
    <property type="molecule type" value="Genomic_DNA"/>
</dbReference>
<evidence type="ECO:0000256" key="3">
    <source>
        <dbReference type="ARBA" id="ARBA00023237"/>
    </source>
</evidence>
<dbReference type="InterPro" id="IPR006665">
    <property type="entry name" value="OmpA-like"/>
</dbReference>
<feature type="signal peptide" evidence="5">
    <location>
        <begin position="1"/>
        <end position="18"/>
    </location>
</feature>
<dbReference type="InterPro" id="IPR050330">
    <property type="entry name" value="Bact_OuterMem_StrucFunc"/>
</dbReference>
<sequence>MKIWILVFLFSFSVFTFSQNLVKNPSFEEFVECPNSLGTFNVHVVDWSTPTKGTTDYFNSCSTVMGAPENFNGIQHPKYGNAYAGLYFFAPADYREYVQVELSKMLQKNKTYRLKFYISLAEGSDFAVKDFGVLFSYHPIDLETKKHLSKGRLYSTKGNKMHFFEINHPEFHQDKTDWLEVQAEFRAKGFERYLTIGNFRDNAGTRKIKTKRRETKKGAYYYIDMVTVSAEEAGPPEDESFAIDSTYAFKNVHFDFDSHRLSPDAEAELEEIFNYLQKKPAFNIEIHAHTDNRGSHQYNMALSQRRANAIVSYLIGLGLSKERVALKGYGSAKPIADNATDDGRQQNRRAEFLIKRGAE</sequence>
<dbReference type="InterPro" id="IPR036737">
    <property type="entry name" value="OmpA-like_sf"/>
</dbReference>
<protein>
    <submittedName>
        <fullName evidence="7">OmpA-like periplasmic protein</fullName>
    </submittedName>
</protein>
<comment type="subcellular location">
    <subcellularLocation>
        <location evidence="1">Cell outer membrane</location>
    </subcellularLocation>
</comment>
<evidence type="ECO:0000313" key="8">
    <source>
        <dbReference type="Proteomes" id="UP000032726"/>
    </source>
</evidence>
<evidence type="ECO:0000259" key="6">
    <source>
        <dbReference type="PROSITE" id="PS51123"/>
    </source>
</evidence>
<evidence type="ECO:0000313" key="7">
    <source>
        <dbReference type="EMBL" id="AKA34344.1"/>
    </source>
</evidence>
<keyword evidence="2 4" id="KW-0472">Membrane</keyword>
<evidence type="ECO:0000256" key="4">
    <source>
        <dbReference type="PROSITE-ProRule" id="PRU00473"/>
    </source>
</evidence>
<dbReference type="Pfam" id="PF00691">
    <property type="entry name" value="OmpA"/>
    <property type="match status" value="1"/>
</dbReference>
<dbReference type="PROSITE" id="PS51123">
    <property type="entry name" value="OMPA_2"/>
    <property type="match status" value="1"/>
</dbReference>
<keyword evidence="8" id="KW-1185">Reference proteome</keyword>
<feature type="domain" description="OmpA-like" evidence="6">
    <location>
        <begin position="241"/>
        <end position="358"/>
    </location>
</feature>
<dbReference type="OrthoDB" id="9782229at2"/>